<keyword evidence="4 7" id="KW-0067">ATP-binding</keyword>
<dbReference type="Pfam" id="PF00271">
    <property type="entry name" value="Helicase_C"/>
    <property type="match status" value="1"/>
</dbReference>
<reference evidence="11 12" key="1">
    <citation type="journal article" date="2016" name="Nat. Commun.">
        <title>Thousands of microbial genomes shed light on interconnected biogeochemical processes in an aquifer system.</title>
        <authorList>
            <person name="Anantharaman K."/>
            <person name="Brown C.T."/>
            <person name="Hug L.A."/>
            <person name="Sharon I."/>
            <person name="Castelle C.J."/>
            <person name="Probst A.J."/>
            <person name="Thomas B.C."/>
            <person name="Singh A."/>
            <person name="Wilkins M.J."/>
            <person name="Karaoz U."/>
            <person name="Brodie E.L."/>
            <person name="Williams K.H."/>
            <person name="Hubbard S.S."/>
            <person name="Banfield J.F."/>
        </authorList>
    </citation>
    <scope>NUCLEOTIDE SEQUENCE [LARGE SCALE GENOMIC DNA]</scope>
</reference>
<dbReference type="GO" id="GO:0003724">
    <property type="term" value="F:RNA helicase activity"/>
    <property type="evidence" value="ECO:0007669"/>
    <property type="project" value="InterPro"/>
</dbReference>
<evidence type="ECO:0000256" key="7">
    <source>
        <dbReference type="RuleBase" id="RU000492"/>
    </source>
</evidence>
<dbReference type="CDD" id="cd00268">
    <property type="entry name" value="DEADc"/>
    <property type="match status" value="1"/>
</dbReference>
<dbReference type="InterPro" id="IPR011545">
    <property type="entry name" value="DEAD/DEAH_box_helicase_dom"/>
</dbReference>
<sequence>MPEHPLQTAENFYNLGIAPKLLESLDRLNFKVPTPIQSKAIPVAIDGQDMIGIAQTGTGKTLAFGIPMIQRLARQGGKGLVVLPTRELALQVEENLKAIAGLLGLRTAILIGGAGMEPQIRQIRAKPHVVVGTPGRIIDHLERHSLELGDVSVLVFDEADRMLDMGFMPQIRQILRRVPTERQTLLFSATMPDDIVRIASQYMKTPVRIEVAPPGTIAERVEHELYVVRKEQKNRLLEKILKDHAGPVLVFSRTKFGARRICRAGQAMGENVAEIHSDRSLAQRREALDGFKSGKYRVLVATDIASRGIDVTGIELVINYDIPENAEDYVHRIGRTGRAGQSGKAISFAMPDQGDEVLAIEKLARVRLPISKLPDLPQEREGVHYGVGIDRGARGGDGGRSGGYEPAALDVILAAGQPWTAVNPNLNLNLLKKLPAPSRSNANSPDLSVPTSVRAWTGFSAQPVRVAASPASAAAVGGLGEGGKRN</sequence>
<comment type="similarity">
    <text evidence="5 7">Belongs to the DEAD box helicase family.</text>
</comment>
<dbReference type="SUPFAM" id="SSF52540">
    <property type="entry name" value="P-loop containing nucleoside triphosphate hydrolases"/>
    <property type="match status" value="1"/>
</dbReference>
<evidence type="ECO:0000313" key="12">
    <source>
        <dbReference type="Proteomes" id="UP000177088"/>
    </source>
</evidence>
<gene>
    <name evidence="11" type="ORF">A3C96_04175</name>
</gene>
<dbReference type="Pfam" id="PF00270">
    <property type="entry name" value="DEAD"/>
    <property type="match status" value="1"/>
</dbReference>
<feature type="domain" description="Helicase ATP-binding" evidence="8">
    <location>
        <begin position="41"/>
        <end position="209"/>
    </location>
</feature>
<accession>A0A1F7U767</accession>
<dbReference type="SMART" id="SM00490">
    <property type="entry name" value="HELICc"/>
    <property type="match status" value="1"/>
</dbReference>
<dbReference type="GO" id="GO:0016787">
    <property type="term" value="F:hydrolase activity"/>
    <property type="evidence" value="ECO:0007669"/>
    <property type="project" value="UniProtKB-KW"/>
</dbReference>
<keyword evidence="2 7" id="KW-0378">Hydrolase</keyword>
<dbReference type="PROSITE" id="PS00039">
    <property type="entry name" value="DEAD_ATP_HELICASE"/>
    <property type="match status" value="1"/>
</dbReference>
<evidence type="ECO:0000259" key="10">
    <source>
        <dbReference type="PROSITE" id="PS51195"/>
    </source>
</evidence>
<dbReference type="PANTHER" id="PTHR47959">
    <property type="entry name" value="ATP-DEPENDENT RNA HELICASE RHLE-RELATED"/>
    <property type="match status" value="1"/>
</dbReference>
<dbReference type="InterPro" id="IPR044742">
    <property type="entry name" value="DEAD/DEAH_RhlB"/>
</dbReference>
<evidence type="ECO:0000256" key="2">
    <source>
        <dbReference type="ARBA" id="ARBA00022801"/>
    </source>
</evidence>
<dbReference type="GO" id="GO:0005524">
    <property type="term" value="F:ATP binding"/>
    <property type="evidence" value="ECO:0007669"/>
    <property type="project" value="UniProtKB-KW"/>
</dbReference>
<evidence type="ECO:0000313" key="11">
    <source>
        <dbReference type="EMBL" id="OGL74089.1"/>
    </source>
</evidence>
<evidence type="ECO:0000256" key="4">
    <source>
        <dbReference type="ARBA" id="ARBA00022840"/>
    </source>
</evidence>
<evidence type="ECO:0000259" key="9">
    <source>
        <dbReference type="PROSITE" id="PS51194"/>
    </source>
</evidence>
<dbReference type="Gene3D" id="3.40.50.300">
    <property type="entry name" value="P-loop containing nucleotide triphosphate hydrolases"/>
    <property type="match status" value="2"/>
</dbReference>
<dbReference type="PROSITE" id="PS51195">
    <property type="entry name" value="Q_MOTIF"/>
    <property type="match status" value="1"/>
</dbReference>
<feature type="domain" description="DEAD-box RNA helicase Q" evidence="10">
    <location>
        <begin position="10"/>
        <end position="38"/>
    </location>
</feature>
<keyword evidence="3 7" id="KW-0347">Helicase</keyword>
<dbReference type="PANTHER" id="PTHR47959:SF13">
    <property type="entry name" value="ATP-DEPENDENT RNA HELICASE RHLE"/>
    <property type="match status" value="1"/>
</dbReference>
<dbReference type="EMBL" id="MGEA01000035">
    <property type="protein sequence ID" value="OGL74089.1"/>
    <property type="molecule type" value="Genomic_DNA"/>
</dbReference>
<evidence type="ECO:0000256" key="6">
    <source>
        <dbReference type="PROSITE-ProRule" id="PRU00552"/>
    </source>
</evidence>
<proteinExistence type="inferred from homology"/>
<evidence type="ECO:0000256" key="5">
    <source>
        <dbReference type="ARBA" id="ARBA00038437"/>
    </source>
</evidence>
<dbReference type="AlphaFoldDB" id="A0A1F7U767"/>
<evidence type="ECO:0000256" key="1">
    <source>
        <dbReference type="ARBA" id="ARBA00022741"/>
    </source>
</evidence>
<protein>
    <recommendedName>
        <fullName evidence="13">DEAD/DEAH box helicase</fullName>
    </recommendedName>
</protein>
<feature type="domain" description="Helicase C-terminal" evidence="9">
    <location>
        <begin position="232"/>
        <end position="381"/>
    </location>
</feature>
<keyword evidence="1 7" id="KW-0547">Nucleotide-binding</keyword>
<feature type="short sequence motif" description="Q motif" evidence="6">
    <location>
        <begin position="10"/>
        <end position="38"/>
    </location>
</feature>
<dbReference type="GO" id="GO:0003676">
    <property type="term" value="F:nucleic acid binding"/>
    <property type="evidence" value="ECO:0007669"/>
    <property type="project" value="InterPro"/>
</dbReference>
<evidence type="ECO:0000259" key="8">
    <source>
        <dbReference type="PROSITE" id="PS51192"/>
    </source>
</evidence>
<dbReference type="SMART" id="SM00487">
    <property type="entry name" value="DEXDc"/>
    <property type="match status" value="1"/>
</dbReference>
<dbReference type="PROSITE" id="PS51192">
    <property type="entry name" value="HELICASE_ATP_BIND_1"/>
    <property type="match status" value="1"/>
</dbReference>
<evidence type="ECO:0008006" key="13">
    <source>
        <dbReference type="Google" id="ProtNLM"/>
    </source>
</evidence>
<name>A0A1F7U767_9BACT</name>
<dbReference type="PROSITE" id="PS51194">
    <property type="entry name" value="HELICASE_CTER"/>
    <property type="match status" value="1"/>
</dbReference>
<evidence type="ECO:0000256" key="3">
    <source>
        <dbReference type="ARBA" id="ARBA00022806"/>
    </source>
</evidence>
<organism evidence="11 12">
    <name type="scientific">Candidatus Uhrbacteria bacterium RIFCSPHIGHO2_02_FULL_60_10</name>
    <dbReference type="NCBI Taxonomy" id="1802392"/>
    <lineage>
        <taxon>Bacteria</taxon>
        <taxon>Candidatus Uhriibacteriota</taxon>
    </lineage>
</organism>
<dbReference type="InterPro" id="IPR000629">
    <property type="entry name" value="RNA-helicase_DEAD-box_CS"/>
</dbReference>
<dbReference type="InterPro" id="IPR050079">
    <property type="entry name" value="DEAD_box_RNA_helicase"/>
</dbReference>
<dbReference type="InterPro" id="IPR001650">
    <property type="entry name" value="Helicase_C-like"/>
</dbReference>
<dbReference type="Proteomes" id="UP000177088">
    <property type="component" value="Unassembled WGS sequence"/>
</dbReference>
<dbReference type="InterPro" id="IPR014014">
    <property type="entry name" value="RNA_helicase_DEAD_Q_motif"/>
</dbReference>
<comment type="caution">
    <text evidence="11">The sequence shown here is derived from an EMBL/GenBank/DDBJ whole genome shotgun (WGS) entry which is preliminary data.</text>
</comment>
<dbReference type="GO" id="GO:0005829">
    <property type="term" value="C:cytosol"/>
    <property type="evidence" value="ECO:0007669"/>
    <property type="project" value="TreeGrafter"/>
</dbReference>
<dbReference type="InterPro" id="IPR014001">
    <property type="entry name" value="Helicase_ATP-bd"/>
</dbReference>
<dbReference type="InterPro" id="IPR027417">
    <property type="entry name" value="P-loop_NTPase"/>
</dbReference>
<dbReference type="CDD" id="cd18787">
    <property type="entry name" value="SF2_C_DEAD"/>
    <property type="match status" value="1"/>
</dbReference>